<gene>
    <name evidence="3" type="ORF">GUJ93_ZPchr0001g30001</name>
</gene>
<keyword evidence="1" id="KW-0175">Coiled coil</keyword>
<name>A0A8J5VD66_ZIZPA</name>
<protein>
    <submittedName>
        <fullName evidence="3">Uncharacterized protein</fullName>
    </submittedName>
</protein>
<reference evidence="3" key="1">
    <citation type="journal article" date="2021" name="bioRxiv">
        <title>Whole Genome Assembly and Annotation of Northern Wild Rice, Zizania palustris L., Supports a Whole Genome Duplication in the Zizania Genus.</title>
        <authorList>
            <person name="Haas M."/>
            <person name="Kono T."/>
            <person name="Macchietto M."/>
            <person name="Millas R."/>
            <person name="McGilp L."/>
            <person name="Shao M."/>
            <person name="Duquette J."/>
            <person name="Hirsch C.N."/>
            <person name="Kimball J."/>
        </authorList>
    </citation>
    <scope>NUCLEOTIDE SEQUENCE</scope>
    <source>
        <tissue evidence="3">Fresh leaf tissue</tissue>
    </source>
</reference>
<feature type="region of interest" description="Disordered" evidence="2">
    <location>
        <begin position="91"/>
        <end position="111"/>
    </location>
</feature>
<dbReference type="EMBL" id="JAAALK010000288">
    <property type="protein sequence ID" value="KAG8055126.1"/>
    <property type="molecule type" value="Genomic_DNA"/>
</dbReference>
<evidence type="ECO:0000256" key="2">
    <source>
        <dbReference type="SAM" id="MobiDB-lite"/>
    </source>
</evidence>
<evidence type="ECO:0000313" key="4">
    <source>
        <dbReference type="Proteomes" id="UP000729402"/>
    </source>
</evidence>
<dbReference type="OrthoDB" id="610799at2759"/>
<accession>A0A8J5VD66</accession>
<reference evidence="3" key="2">
    <citation type="submission" date="2021-02" db="EMBL/GenBank/DDBJ databases">
        <authorList>
            <person name="Kimball J.A."/>
            <person name="Haas M.W."/>
            <person name="Macchietto M."/>
            <person name="Kono T."/>
            <person name="Duquette J."/>
            <person name="Shao M."/>
        </authorList>
    </citation>
    <scope>NUCLEOTIDE SEQUENCE</scope>
    <source>
        <tissue evidence="3">Fresh leaf tissue</tissue>
    </source>
</reference>
<feature type="coiled-coil region" evidence="1">
    <location>
        <begin position="25"/>
        <end position="65"/>
    </location>
</feature>
<comment type="caution">
    <text evidence="3">The sequence shown here is derived from an EMBL/GenBank/DDBJ whole genome shotgun (WGS) entry which is preliminary data.</text>
</comment>
<organism evidence="3 4">
    <name type="scientific">Zizania palustris</name>
    <name type="common">Northern wild rice</name>
    <dbReference type="NCBI Taxonomy" id="103762"/>
    <lineage>
        <taxon>Eukaryota</taxon>
        <taxon>Viridiplantae</taxon>
        <taxon>Streptophyta</taxon>
        <taxon>Embryophyta</taxon>
        <taxon>Tracheophyta</taxon>
        <taxon>Spermatophyta</taxon>
        <taxon>Magnoliopsida</taxon>
        <taxon>Liliopsida</taxon>
        <taxon>Poales</taxon>
        <taxon>Poaceae</taxon>
        <taxon>BOP clade</taxon>
        <taxon>Oryzoideae</taxon>
        <taxon>Oryzeae</taxon>
        <taxon>Zizaniinae</taxon>
        <taxon>Zizania</taxon>
    </lineage>
</organism>
<proteinExistence type="predicted"/>
<dbReference type="Proteomes" id="UP000729402">
    <property type="component" value="Unassembled WGS sequence"/>
</dbReference>
<dbReference type="PANTHER" id="PTHR33647">
    <property type="entry name" value="OS01G0793900 PROTEIN"/>
    <property type="match status" value="1"/>
</dbReference>
<feature type="region of interest" description="Disordered" evidence="2">
    <location>
        <begin position="1"/>
        <end position="24"/>
    </location>
</feature>
<dbReference type="PANTHER" id="PTHR33647:SF5">
    <property type="entry name" value="OS01G0793900 PROTEIN"/>
    <property type="match status" value="1"/>
</dbReference>
<sequence>MGNCFKSQRAAAASTWADDDEWEEKQKQQQQLQLQLKEMAAVEKMERVEVKIRVTRRQLQELLEKAAGEGKGRPVEKVLAEMISSGKVCDGQEAAGHWRPALQSIPEADES</sequence>
<evidence type="ECO:0000313" key="3">
    <source>
        <dbReference type="EMBL" id="KAG8055126.1"/>
    </source>
</evidence>
<dbReference type="AlphaFoldDB" id="A0A8J5VD66"/>
<keyword evidence="4" id="KW-1185">Reference proteome</keyword>
<evidence type="ECO:0000256" key="1">
    <source>
        <dbReference type="SAM" id="Coils"/>
    </source>
</evidence>